<dbReference type="PROSITE" id="PS51199">
    <property type="entry name" value="SF4_HELICASE"/>
    <property type="match status" value="1"/>
</dbReference>
<dbReference type="InterPro" id="IPR016136">
    <property type="entry name" value="DNA_helicase_N/primase_C"/>
</dbReference>
<evidence type="ECO:0000313" key="14">
    <source>
        <dbReference type="Proteomes" id="UP001595457"/>
    </source>
</evidence>
<dbReference type="Gene3D" id="3.40.50.300">
    <property type="entry name" value="P-loop containing nucleotide triphosphate hydrolases"/>
    <property type="match status" value="1"/>
</dbReference>
<dbReference type="EMBL" id="JBHRSJ010000035">
    <property type="protein sequence ID" value="MFC2974653.1"/>
    <property type="molecule type" value="Genomic_DNA"/>
</dbReference>
<keyword evidence="4" id="KW-0547">Nucleotide-binding</keyword>
<evidence type="ECO:0000256" key="11">
    <source>
        <dbReference type="ARBA" id="ARBA00048954"/>
    </source>
</evidence>
<evidence type="ECO:0000256" key="2">
    <source>
        <dbReference type="ARBA" id="ARBA00022515"/>
    </source>
</evidence>
<dbReference type="SMART" id="SM00382">
    <property type="entry name" value="AAA"/>
    <property type="match status" value="1"/>
</dbReference>
<keyword evidence="14" id="KW-1185">Reference proteome</keyword>
<keyword evidence="6 13" id="KW-0347">Helicase</keyword>
<keyword evidence="3" id="KW-0235">DNA replication</keyword>
<organism evidence="13 14">
    <name type="scientific">Azotobacter bryophylli</name>
    <dbReference type="NCBI Taxonomy" id="1986537"/>
    <lineage>
        <taxon>Bacteria</taxon>
        <taxon>Pseudomonadati</taxon>
        <taxon>Pseudomonadota</taxon>
        <taxon>Gammaproteobacteria</taxon>
        <taxon>Pseudomonadales</taxon>
        <taxon>Pseudomonadaceae</taxon>
        <taxon>Azotobacter</taxon>
    </lineage>
</organism>
<evidence type="ECO:0000256" key="5">
    <source>
        <dbReference type="ARBA" id="ARBA00022801"/>
    </source>
</evidence>
<dbReference type="InterPro" id="IPR027417">
    <property type="entry name" value="P-loop_NTPase"/>
</dbReference>
<proteinExistence type="inferred from homology"/>
<dbReference type="InterPro" id="IPR036185">
    <property type="entry name" value="DNA_heli_DnaB-like_N_sf"/>
</dbReference>
<evidence type="ECO:0000256" key="1">
    <source>
        <dbReference type="ARBA" id="ARBA00008428"/>
    </source>
</evidence>
<dbReference type="GO" id="GO:0004386">
    <property type="term" value="F:helicase activity"/>
    <property type="evidence" value="ECO:0007669"/>
    <property type="project" value="UniProtKB-KW"/>
</dbReference>
<dbReference type="Pfam" id="PF03796">
    <property type="entry name" value="DnaB_C"/>
    <property type="match status" value="1"/>
</dbReference>
<protein>
    <recommendedName>
        <fullName evidence="10">DNA 5'-3' helicase</fullName>
        <ecNumber evidence="10">5.6.2.3</ecNumber>
    </recommendedName>
</protein>
<dbReference type="PANTHER" id="PTHR30153:SF2">
    <property type="entry name" value="REPLICATIVE DNA HELICASE"/>
    <property type="match status" value="1"/>
</dbReference>
<dbReference type="InterPro" id="IPR007693">
    <property type="entry name" value="DNA_helicase_DnaB-like_N"/>
</dbReference>
<keyword evidence="2" id="KW-0639">Primosome</keyword>
<gene>
    <name evidence="13" type="ORF">ACFOJE_20895</name>
</gene>
<evidence type="ECO:0000256" key="3">
    <source>
        <dbReference type="ARBA" id="ARBA00022705"/>
    </source>
</evidence>
<dbReference type="InterPro" id="IPR007694">
    <property type="entry name" value="DNA_helicase_DnaB-like_C"/>
</dbReference>
<dbReference type="CDD" id="cd00984">
    <property type="entry name" value="DnaB_C"/>
    <property type="match status" value="1"/>
</dbReference>
<dbReference type="SUPFAM" id="SSF48024">
    <property type="entry name" value="N-terminal domain of DnaB helicase"/>
    <property type="match status" value="1"/>
</dbReference>
<evidence type="ECO:0000256" key="7">
    <source>
        <dbReference type="ARBA" id="ARBA00022840"/>
    </source>
</evidence>
<accession>A0ABV7AZS4</accession>
<dbReference type="EC" id="5.6.2.3" evidence="10"/>
<evidence type="ECO:0000256" key="4">
    <source>
        <dbReference type="ARBA" id="ARBA00022741"/>
    </source>
</evidence>
<keyword evidence="7" id="KW-0067">ATP-binding</keyword>
<comment type="catalytic activity">
    <reaction evidence="11">
        <text>ATP + H2O = ADP + phosphate + H(+)</text>
        <dbReference type="Rhea" id="RHEA:13065"/>
        <dbReference type="ChEBI" id="CHEBI:15377"/>
        <dbReference type="ChEBI" id="CHEBI:15378"/>
        <dbReference type="ChEBI" id="CHEBI:30616"/>
        <dbReference type="ChEBI" id="CHEBI:43474"/>
        <dbReference type="ChEBI" id="CHEBI:456216"/>
        <dbReference type="EC" id="5.6.2.3"/>
    </reaction>
</comment>
<keyword evidence="8" id="KW-0238">DNA-binding</keyword>
<evidence type="ECO:0000313" key="13">
    <source>
        <dbReference type="EMBL" id="MFC2974653.1"/>
    </source>
</evidence>
<evidence type="ECO:0000256" key="10">
    <source>
        <dbReference type="ARBA" id="ARBA00044969"/>
    </source>
</evidence>
<evidence type="ECO:0000259" key="12">
    <source>
        <dbReference type="PROSITE" id="PS51199"/>
    </source>
</evidence>
<reference evidence="14" key="1">
    <citation type="journal article" date="2019" name="Int. J. Syst. Evol. Microbiol.">
        <title>The Global Catalogue of Microorganisms (GCM) 10K type strain sequencing project: providing services to taxonomists for standard genome sequencing and annotation.</title>
        <authorList>
            <consortium name="The Broad Institute Genomics Platform"/>
            <consortium name="The Broad Institute Genome Sequencing Center for Infectious Disease"/>
            <person name="Wu L."/>
            <person name="Ma J."/>
        </authorList>
    </citation>
    <scope>NUCLEOTIDE SEQUENCE [LARGE SCALE GENOMIC DNA]</scope>
    <source>
        <strain evidence="14">KCTC 62195</strain>
    </source>
</reference>
<evidence type="ECO:0000256" key="9">
    <source>
        <dbReference type="ARBA" id="ARBA00023235"/>
    </source>
</evidence>
<keyword evidence="9" id="KW-0413">Isomerase</keyword>
<evidence type="ECO:0000256" key="8">
    <source>
        <dbReference type="ARBA" id="ARBA00023125"/>
    </source>
</evidence>
<dbReference type="InterPro" id="IPR003593">
    <property type="entry name" value="AAA+_ATPase"/>
</dbReference>
<evidence type="ECO:0000256" key="6">
    <source>
        <dbReference type="ARBA" id="ARBA00022806"/>
    </source>
</evidence>
<dbReference type="Proteomes" id="UP001595457">
    <property type="component" value="Unassembled WGS sequence"/>
</dbReference>
<sequence length="458" mass="50007">MRVDLYSEESEYGVIGAMLLQAELIEAVTERLVVGDFYDPVCQELFQLIRACHEQSLPVDVVTLSEQKPMLACGERTLFVAGTIASNTPSTANWETYAKIVKQRSVARKVVAAADQIKQRMEEGLSLDEVLAFGQQAWVELEAEGTTARKEYRFIGEILPAAVDGIDARFNRQVILGHDTGLTDLDGLVPGLCPGHLVVVGGLPGLGKTTLGLGFAERIAVQHQRPALVFSLEMTDVELVNRSIAAAGTVPLKRINEGHSLEDGDWTGITSAVSRLKDAPLIICDDASLTLRGIRRIARSVKREYGLDVVVIDYIGLIEADQKSGSRYQDVTEISRGIKRLAKELAVPIVLLAQLNRGSTSRPGKKPTKSDLRDSGQIEADADIVILVHRDMESEAGQNGVTELIVDKNRHGPVGSCFVQHQGAYHRFVNLAGPREVSQEEVEMGRTFASKFKGRKTA</sequence>
<keyword evidence="5" id="KW-0378">Hydrolase</keyword>
<dbReference type="PANTHER" id="PTHR30153">
    <property type="entry name" value="REPLICATIVE DNA HELICASE DNAB"/>
    <property type="match status" value="1"/>
</dbReference>
<dbReference type="Pfam" id="PF00772">
    <property type="entry name" value="DnaB"/>
    <property type="match status" value="1"/>
</dbReference>
<name>A0ABV7AZS4_9GAMM</name>
<dbReference type="Gene3D" id="1.10.860.10">
    <property type="entry name" value="DNAb Helicase, Chain A"/>
    <property type="match status" value="1"/>
</dbReference>
<dbReference type="RefSeq" id="WP_377816911.1">
    <property type="nucleotide sequence ID" value="NZ_JBHRSJ010000035.1"/>
</dbReference>
<feature type="domain" description="SF4 helicase" evidence="12">
    <location>
        <begin position="171"/>
        <end position="435"/>
    </location>
</feature>
<comment type="caution">
    <text evidence="13">The sequence shown here is derived from an EMBL/GenBank/DDBJ whole genome shotgun (WGS) entry which is preliminary data.</text>
</comment>
<comment type="similarity">
    <text evidence="1">Belongs to the helicase family. DnaB subfamily.</text>
</comment>
<dbReference type="SUPFAM" id="SSF52540">
    <property type="entry name" value="P-loop containing nucleoside triphosphate hydrolases"/>
    <property type="match status" value="1"/>
</dbReference>